<evidence type="ECO:0000313" key="2">
    <source>
        <dbReference type="EMBL" id="MDA5192510.1"/>
    </source>
</evidence>
<dbReference type="InterPro" id="IPR009081">
    <property type="entry name" value="PP-bd_ACP"/>
</dbReference>
<sequence>MLTRQKITEILSLVLQKDFASGIEISRETEEGWDSLKHVELIFALEDAFEVSFDENDMTQMTSIDAIVACIETYNAA</sequence>
<reference evidence="2" key="1">
    <citation type="submission" date="2022-08" db="EMBL/GenBank/DDBJ databases">
        <authorList>
            <person name="Vandamme P."/>
            <person name="Hettiarachchi A."/>
            <person name="Peeters C."/>
            <person name="Cnockaert M."/>
            <person name="Carlier A."/>
        </authorList>
    </citation>
    <scope>NUCLEOTIDE SEQUENCE</scope>
    <source>
        <strain evidence="2">LMG 31809</strain>
    </source>
</reference>
<feature type="domain" description="Carrier" evidence="1">
    <location>
        <begin position="1"/>
        <end position="75"/>
    </location>
</feature>
<gene>
    <name evidence="2" type="ORF">NYP16_00865</name>
</gene>
<dbReference type="EMBL" id="JANWOI010000001">
    <property type="protein sequence ID" value="MDA5192510.1"/>
    <property type="molecule type" value="Genomic_DNA"/>
</dbReference>
<dbReference type="Pfam" id="PF00550">
    <property type="entry name" value="PP-binding"/>
    <property type="match status" value="1"/>
</dbReference>
<proteinExistence type="predicted"/>
<dbReference type="RefSeq" id="WP_274942216.1">
    <property type="nucleotide sequence ID" value="NZ_JANWOI010000001.1"/>
</dbReference>
<dbReference type="AlphaFoldDB" id="A0A9X3Z5U7"/>
<accession>A0A9X3Z5U7</accession>
<dbReference type="SUPFAM" id="SSF47336">
    <property type="entry name" value="ACP-like"/>
    <property type="match status" value="1"/>
</dbReference>
<protein>
    <submittedName>
        <fullName evidence="2">Acyl carrier protein</fullName>
    </submittedName>
</protein>
<comment type="caution">
    <text evidence="2">The sequence shown here is derived from an EMBL/GenBank/DDBJ whole genome shotgun (WGS) entry which is preliminary data.</text>
</comment>
<keyword evidence="3" id="KW-1185">Reference proteome</keyword>
<evidence type="ECO:0000259" key="1">
    <source>
        <dbReference type="PROSITE" id="PS50075"/>
    </source>
</evidence>
<dbReference type="PROSITE" id="PS50075">
    <property type="entry name" value="CARRIER"/>
    <property type="match status" value="1"/>
</dbReference>
<dbReference type="InterPro" id="IPR036736">
    <property type="entry name" value="ACP-like_sf"/>
</dbReference>
<dbReference type="Gene3D" id="1.10.1200.10">
    <property type="entry name" value="ACP-like"/>
    <property type="match status" value="1"/>
</dbReference>
<name>A0A9X3Z5U7_9PROT</name>
<organism evidence="2 3">
    <name type="scientific">Govanella unica</name>
    <dbReference type="NCBI Taxonomy" id="2975056"/>
    <lineage>
        <taxon>Bacteria</taxon>
        <taxon>Pseudomonadati</taxon>
        <taxon>Pseudomonadota</taxon>
        <taxon>Alphaproteobacteria</taxon>
        <taxon>Emcibacterales</taxon>
        <taxon>Govanellaceae</taxon>
        <taxon>Govanella</taxon>
    </lineage>
</organism>
<reference evidence="2" key="2">
    <citation type="journal article" date="2023" name="Syst. Appl. Microbiol.">
        <title>Govania unica gen. nov., sp. nov., a rare biosphere bacterium that represents a novel family in the class Alphaproteobacteria.</title>
        <authorList>
            <person name="Vandamme P."/>
            <person name="Peeters C."/>
            <person name="Hettiarachchi A."/>
            <person name="Cnockaert M."/>
            <person name="Carlier A."/>
        </authorList>
    </citation>
    <scope>NUCLEOTIDE SEQUENCE</scope>
    <source>
        <strain evidence="2">LMG 31809</strain>
    </source>
</reference>
<evidence type="ECO:0000313" key="3">
    <source>
        <dbReference type="Proteomes" id="UP001141619"/>
    </source>
</evidence>
<dbReference type="Proteomes" id="UP001141619">
    <property type="component" value="Unassembled WGS sequence"/>
</dbReference>